<evidence type="ECO:0000256" key="2">
    <source>
        <dbReference type="ARBA" id="ARBA00022692"/>
    </source>
</evidence>
<proteinExistence type="inferred from homology"/>
<dbReference type="NCBIfam" id="NF002099">
    <property type="entry name" value="PRK00944.1"/>
    <property type="match status" value="1"/>
</dbReference>
<keyword evidence="2 5" id="KW-0812">Transmembrane</keyword>
<dbReference type="Pfam" id="PF10755">
    <property type="entry name" value="DUF2585"/>
    <property type="match status" value="1"/>
</dbReference>
<evidence type="ECO:0000256" key="5">
    <source>
        <dbReference type="HAMAP-Rule" id="MF_01514"/>
    </source>
</evidence>
<dbReference type="KEGG" id="slan:GV829_03875"/>
<comment type="subcellular location">
    <subcellularLocation>
        <location evidence="5">Cell membrane</location>
        <topology evidence="5">Multi-pass membrane protein</topology>
    </subcellularLocation>
</comment>
<evidence type="ECO:0000313" key="7">
    <source>
        <dbReference type="Proteomes" id="UP000503018"/>
    </source>
</evidence>
<reference evidence="6 7" key="1">
    <citation type="submission" date="2020-01" db="EMBL/GenBank/DDBJ databases">
        <title>Sphingomonas sp. strain CSW-10.</title>
        <authorList>
            <person name="Chen W.-M."/>
        </authorList>
    </citation>
    <scope>NUCLEOTIDE SEQUENCE [LARGE SCALE GENOMIC DNA]</scope>
    <source>
        <strain evidence="6 7">CSW-10</strain>
    </source>
</reference>
<feature type="transmembrane region" description="Helical" evidence="5">
    <location>
        <begin position="70"/>
        <end position="90"/>
    </location>
</feature>
<evidence type="ECO:0000256" key="3">
    <source>
        <dbReference type="ARBA" id="ARBA00022989"/>
    </source>
</evidence>
<feature type="transmembrane region" description="Helical" evidence="5">
    <location>
        <begin position="164"/>
        <end position="181"/>
    </location>
</feature>
<dbReference type="EMBL" id="CP053015">
    <property type="protein sequence ID" value="QJQ31685.1"/>
    <property type="molecule type" value="Genomic_DNA"/>
</dbReference>
<dbReference type="InterPro" id="IPR019691">
    <property type="entry name" value="DUF2585"/>
</dbReference>
<organism evidence="6 7">
    <name type="scientific">Sphingomonas lacunae</name>
    <dbReference type="NCBI Taxonomy" id="2698828"/>
    <lineage>
        <taxon>Bacteria</taxon>
        <taxon>Pseudomonadati</taxon>
        <taxon>Pseudomonadota</taxon>
        <taxon>Alphaproteobacteria</taxon>
        <taxon>Sphingomonadales</taxon>
        <taxon>Sphingomonadaceae</taxon>
        <taxon>Sphingomonas</taxon>
    </lineage>
</organism>
<dbReference type="Proteomes" id="UP000503018">
    <property type="component" value="Chromosome"/>
</dbReference>
<evidence type="ECO:0000256" key="1">
    <source>
        <dbReference type="ARBA" id="ARBA00022475"/>
    </source>
</evidence>
<dbReference type="AlphaFoldDB" id="A0A6M4ARL2"/>
<dbReference type="GO" id="GO:0005886">
    <property type="term" value="C:plasma membrane"/>
    <property type="evidence" value="ECO:0007669"/>
    <property type="project" value="UniProtKB-SubCell"/>
</dbReference>
<keyword evidence="1 5" id="KW-1003">Cell membrane</keyword>
<keyword evidence="3 5" id="KW-1133">Transmembrane helix</keyword>
<protein>
    <recommendedName>
        <fullName evidence="5">UPF0314 protein GV829_03875</fullName>
    </recommendedName>
</protein>
<keyword evidence="7" id="KW-1185">Reference proteome</keyword>
<evidence type="ECO:0000256" key="4">
    <source>
        <dbReference type="ARBA" id="ARBA00023136"/>
    </source>
</evidence>
<feature type="transmembrane region" description="Helical" evidence="5">
    <location>
        <begin position="23"/>
        <end position="41"/>
    </location>
</feature>
<sequence>MAALATLSLSRQSVSMGIVRREWLIVAGVALAAAAILLAMGRTPMCTCGTIKLWHGAVHSAENSQQISDWYSFSHIIHGFLFFALLGWLLPRLSLDLTLGIRLAIATLIESAWEIAENTPMVIDRYREATMAFGYSGDAVINSLSDIGMMIAGFLFAARFGWKIWVPLAIAFELFTLWMIRDNLTLNVVMLLWPIDAIRVWQGGA</sequence>
<name>A0A6M4ARL2_9SPHN</name>
<gene>
    <name evidence="6" type="ORF">GV829_03875</name>
</gene>
<dbReference type="HAMAP" id="MF_01514">
    <property type="entry name" value="UPF0314"/>
    <property type="match status" value="1"/>
</dbReference>
<comment type="similarity">
    <text evidence="5">Belongs to the UPF0314 family.</text>
</comment>
<accession>A0A6M4ARL2</accession>
<dbReference type="RefSeq" id="WP_425505439.1">
    <property type="nucleotide sequence ID" value="NZ_CP053015.1"/>
</dbReference>
<evidence type="ECO:0000313" key="6">
    <source>
        <dbReference type="EMBL" id="QJQ31685.1"/>
    </source>
</evidence>
<keyword evidence="4 5" id="KW-0472">Membrane</keyword>